<organism evidence="6 7">
    <name type="scientific">Drosophila hydei</name>
    <name type="common">Fruit fly</name>
    <dbReference type="NCBI Taxonomy" id="7224"/>
    <lineage>
        <taxon>Eukaryota</taxon>
        <taxon>Metazoa</taxon>
        <taxon>Ecdysozoa</taxon>
        <taxon>Arthropoda</taxon>
        <taxon>Hexapoda</taxon>
        <taxon>Insecta</taxon>
        <taxon>Pterygota</taxon>
        <taxon>Neoptera</taxon>
        <taxon>Endopterygota</taxon>
        <taxon>Diptera</taxon>
        <taxon>Brachycera</taxon>
        <taxon>Muscomorpha</taxon>
        <taxon>Ephydroidea</taxon>
        <taxon>Drosophilidae</taxon>
        <taxon>Drosophila</taxon>
    </lineage>
</organism>
<comment type="subcellular location">
    <subcellularLocation>
        <location evidence="1">Cytoplasm</location>
    </subcellularLocation>
</comment>
<evidence type="ECO:0000256" key="4">
    <source>
        <dbReference type="SAM" id="MobiDB-lite"/>
    </source>
</evidence>
<dbReference type="AlphaFoldDB" id="A0A6J1M6Z3"/>
<feature type="region of interest" description="Disordered" evidence="4">
    <location>
        <begin position="347"/>
        <end position="370"/>
    </location>
</feature>
<feature type="coiled-coil region" evidence="3">
    <location>
        <begin position="153"/>
        <end position="180"/>
    </location>
</feature>
<dbReference type="GO" id="GO:0005737">
    <property type="term" value="C:cytoplasm"/>
    <property type="evidence" value="ECO:0007669"/>
    <property type="project" value="UniProtKB-SubCell"/>
</dbReference>
<evidence type="ECO:0000313" key="6">
    <source>
        <dbReference type="Proteomes" id="UP000504633"/>
    </source>
</evidence>
<dbReference type="InterPro" id="IPR012943">
    <property type="entry name" value="Cnn_1N"/>
</dbReference>
<dbReference type="GeneID" id="111602823"/>
<dbReference type="Proteomes" id="UP000504633">
    <property type="component" value="Unplaced"/>
</dbReference>
<dbReference type="KEGG" id="dhe:111602823"/>
<sequence length="417" mass="47080">MMASRDSSPNDFAVDHNPKRKPQLHQGRSSREVDEELIKLRNENFNLKLRLHFKDRVGEGSVRASGSSDAVCRELEDAKIVIHALRLEIAEKTQLLKDAAVAISEHEEREKEFVLESQAKIAELEGYITHLQDEKPLEALFAQDLKRMEEKQVARQIDDLHKAKKQIEHLKHELSERDREKASSDDKLMEITRENSELVSLLQEHYKFGVIANQMMELQKKELDECLAEKLGFINRLNEILPELSSQNDLLKEATMTVQELLTQQETTDLKANLSRELLENYKAAITESKIEIHNITDDIMKWTSNCRSGNRAGSDSNSAKIKSDISDNDLSMQSTEFSVTMALPQPEAASLPPGKAQDGSGKHLRGHGKSSFTGLRQFVKCWGRQYSKSPATNAASRSLLSHAIGSPFPRLLSTTN</sequence>
<keyword evidence="2" id="KW-0963">Cytoplasm</keyword>
<evidence type="ECO:0000256" key="1">
    <source>
        <dbReference type="ARBA" id="ARBA00004496"/>
    </source>
</evidence>
<proteinExistence type="predicted"/>
<feature type="region of interest" description="Disordered" evidence="4">
    <location>
        <begin position="1"/>
        <end position="32"/>
    </location>
</feature>
<feature type="compositionally biased region" description="Polar residues" evidence="4">
    <location>
        <begin position="1"/>
        <end position="10"/>
    </location>
</feature>
<keyword evidence="3" id="KW-0175">Coiled coil</keyword>
<accession>A0A6J1M6Z3</accession>
<dbReference type="Pfam" id="PF07989">
    <property type="entry name" value="Cnn_1N"/>
    <property type="match status" value="1"/>
</dbReference>
<gene>
    <name evidence="7" type="primary">LOC111602823</name>
</gene>
<dbReference type="OrthoDB" id="10255000at2759"/>
<keyword evidence="6" id="KW-1185">Reference proteome</keyword>
<dbReference type="RefSeq" id="XP_023175897.1">
    <property type="nucleotide sequence ID" value="XM_023320129.2"/>
</dbReference>
<name>A0A6J1M6Z3_DROHY</name>
<dbReference type="GO" id="GO:0005815">
    <property type="term" value="C:microtubule organizing center"/>
    <property type="evidence" value="ECO:0007669"/>
    <property type="project" value="InterPro"/>
</dbReference>
<feature type="domain" description="Centrosomin N-terminal motif 1" evidence="5">
    <location>
        <begin position="31"/>
        <end position="103"/>
    </location>
</feature>
<evidence type="ECO:0000313" key="7">
    <source>
        <dbReference type="RefSeq" id="XP_023175897.1"/>
    </source>
</evidence>
<evidence type="ECO:0000259" key="5">
    <source>
        <dbReference type="Pfam" id="PF07989"/>
    </source>
</evidence>
<reference evidence="7" key="1">
    <citation type="submission" date="2025-08" db="UniProtKB">
        <authorList>
            <consortium name="RefSeq"/>
        </authorList>
    </citation>
    <scope>IDENTIFICATION</scope>
    <source>
        <strain evidence="7">15085-1641.00</strain>
        <tissue evidence="7">Whole body</tissue>
    </source>
</reference>
<protein>
    <submittedName>
        <fullName evidence="7">Centrosomin-like isoform X1</fullName>
    </submittedName>
</protein>
<evidence type="ECO:0000256" key="2">
    <source>
        <dbReference type="ARBA" id="ARBA00022490"/>
    </source>
</evidence>
<evidence type="ECO:0000256" key="3">
    <source>
        <dbReference type="SAM" id="Coils"/>
    </source>
</evidence>